<reference evidence="7" key="2">
    <citation type="journal article" date="2021" name="Genome Biol. Evol.">
        <title>Developing a high-quality reference genome for a parasitic bivalve with doubly uniparental inheritance (Bivalvia: Unionida).</title>
        <authorList>
            <person name="Smith C.H."/>
        </authorList>
    </citation>
    <scope>NUCLEOTIDE SEQUENCE</scope>
    <source>
        <strain evidence="7">CHS0354</strain>
        <tissue evidence="7">Mantle</tissue>
    </source>
</reference>
<reference evidence="7" key="1">
    <citation type="journal article" date="2021" name="Genome Biol. Evol.">
        <title>A High-Quality Reference Genome for a Parasitic Bivalve with Doubly Uniparental Inheritance (Bivalvia: Unionida).</title>
        <authorList>
            <person name="Smith C.H."/>
        </authorList>
    </citation>
    <scope>NUCLEOTIDE SEQUENCE</scope>
    <source>
        <strain evidence="7">CHS0354</strain>
    </source>
</reference>
<keyword evidence="2 5" id="KW-0812">Transmembrane</keyword>
<evidence type="ECO:0000256" key="4">
    <source>
        <dbReference type="ARBA" id="ARBA00023136"/>
    </source>
</evidence>
<evidence type="ECO:0000256" key="1">
    <source>
        <dbReference type="ARBA" id="ARBA00004141"/>
    </source>
</evidence>
<keyword evidence="4 5" id="KW-0472">Membrane</keyword>
<keyword evidence="8" id="KW-1185">Reference proteome</keyword>
<evidence type="ECO:0000256" key="5">
    <source>
        <dbReference type="SAM" id="Phobius"/>
    </source>
</evidence>
<evidence type="ECO:0000256" key="2">
    <source>
        <dbReference type="ARBA" id="ARBA00022692"/>
    </source>
</evidence>
<organism evidence="7 8">
    <name type="scientific">Potamilus streckersoni</name>
    <dbReference type="NCBI Taxonomy" id="2493646"/>
    <lineage>
        <taxon>Eukaryota</taxon>
        <taxon>Metazoa</taxon>
        <taxon>Spiralia</taxon>
        <taxon>Lophotrochozoa</taxon>
        <taxon>Mollusca</taxon>
        <taxon>Bivalvia</taxon>
        <taxon>Autobranchia</taxon>
        <taxon>Heteroconchia</taxon>
        <taxon>Palaeoheterodonta</taxon>
        <taxon>Unionida</taxon>
        <taxon>Unionoidea</taxon>
        <taxon>Unionidae</taxon>
        <taxon>Ambleminae</taxon>
        <taxon>Lampsilini</taxon>
        <taxon>Potamilus</taxon>
    </lineage>
</organism>
<protein>
    <recommendedName>
        <fullName evidence="9">Vomeronasal type 2 receptor</fullName>
    </recommendedName>
</protein>
<dbReference type="InterPro" id="IPR050579">
    <property type="entry name" value="PMP-22/EMP/MP20-like"/>
</dbReference>
<evidence type="ECO:0000256" key="6">
    <source>
        <dbReference type="SAM" id="SignalP"/>
    </source>
</evidence>
<dbReference type="EMBL" id="JAEAOA010000820">
    <property type="protein sequence ID" value="KAK3605684.1"/>
    <property type="molecule type" value="Genomic_DNA"/>
</dbReference>
<accession>A0AAE0W948</accession>
<proteinExistence type="predicted"/>
<dbReference type="Proteomes" id="UP001195483">
    <property type="component" value="Unassembled WGS sequence"/>
</dbReference>
<reference evidence="7" key="3">
    <citation type="submission" date="2023-05" db="EMBL/GenBank/DDBJ databases">
        <authorList>
            <person name="Smith C.H."/>
        </authorList>
    </citation>
    <scope>NUCLEOTIDE SEQUENCE</scope>
    <source>
        <strain evidence="7">CHS0354</strain>
        <tissue evidence="7">Mantle</tissue>
    </source>
</reference>
<dbReference type="Gene3D" id="1.20.140.150">
    <property type="match status" value="1"/>
</dbReference>
<keyword evidence="3 5" id="KW-1133">Transmembrane helix</keyword>
<feature type="signal peptide" evidence="6">
    <location>
        <begin position="1"/>
        <end position="30"/>
    </location>
</feature>
<feature type="transmembrane region" description="Helical" evidence="5">
    <location>
        <begin position="159"/>
        <end position="182"/>
    </location>
</feature>
<dbReference type="GO" id="GO:0005886">
    <property type="term" value="C:plasma membrane"/>
    <property type="evidence" value="ECO:0007669"/>
    <property type="project" value="TreeGrafter"/>
</dbReference>
<feature type="transmembrane region" description="Helical" evidence="5">
    <location>
        <begin position="70"/>
        <end position="90"/>
    </location>
</feature>
<comment type="caution">
    <text evidence="7">The sequence shown here is derived from an EMBL/GenBank/DDBJ whole genome shotgun (WGS) entry which is preliminary data.</text>
</comment>
<feature type="transmembrane region" description="Helical" evidence="5">
    <location>
        <begin position="102"/>
        <end position="127"/>
    </location>
</feature>
<evidence type="ECO:0008006" key="9">
    <source>
        <dbReference type="Google" id="ProtNLM"/>
    </source>
</evidence>
<feature type="chain" id="PRO_5042148621" description="Vomeronasal type 2 receptor" evidence="6">
    <location>
        <begin position="31"/>
        <end position="196"/>
    </location>
</feature>
<sequence>MSDFQYHRFASFSTLLLGIILNLIATGSNSWQGIEDGINFGLWNVCFQIHAIKQWTCAAWEVLPDFIRSAQAFCIIGQLCYIVSAVLLLFSFFVRALQRSKVVLIVLSLLTFSAACLVSMTVVIMGVKGKDYIYSMKSDTELIFRYFLKGVVLSGLYEIGWSMIVAMVASLVTFIAFLVCFFEYRDITEEPRPTRV</sequence>
<dbReference type="PANTHER" id="PTHR10671:SF108">
    <property type="entry name" value="CLAUDIN FAMILY PROTEIN-RELATED"/>
    <property type="match status" value="1"/>
</dbReference>
<keyword evidence="6" id="KW-0732">Signal</keyword>
<evidence type="ECO:0000313" key="7">
    <source>
        <dbReference type="EMBL" id="KAK3605684.1"/>
    </source>
</evidence>
<name>A0AAE0W948_9BIVA</name>
<gene>
    <name evidence="7" type="ORF">CHS0354_013481</name>
</gene>
<dbReference type="AlphaFoldDB" id="A0AAE0W948"/>
<dbReference type="PANTHER" id="PTHR10671">
    <property type="entry name" value="EPITHELIAL MEMBRANE PROTEIN-RELATED"/>
    <property type="match status" value="1"/>
</dbReference>
<comment type="subcellular location">
    <subcellularLocation>
        <location evidence="1">Membrane</location>
        <topology evidence="1">Multi-pass membrane protein</topology>
    </subcellularLocation>
</comment>
<evidence type="ECO:0000313" key="8">
    <source>
        <dbReference type="Proteomes" id="UP001195483"/>
    </source>
</evidence>
<evidence type="ECO:0000256" key="3">
    <source>
        <dbReference type="ARBA" id="ARBA00022989"/>
    </source>
</evidence>